<evidence type="ECO:0000313" key="1">
    <source>
        <dbReference type="EMBL" id="CAE6762611.1"/>
    </source>
</evidence>
<sequence>MTALTQWSTLRTLAPGQKPCCFPHALSTNATRRGACAQAHCDQLVKLERMGDFSAESISPTTRGVA</sequence>
<organism evidence="2">
    <name type="scientific">Xanthomonas arboricola pv. corylina</name>
    <dbReference type="NCBI Taxonomy" id="487821"/>
    <lineage>
        <taxon>Bacteria</taxon>
        <taxon>Pseudomonadati</taxon>
        <taxon>Pseudomonadota</taxon>
        <taxon>Gammaproteobacteria</taxon>
        <taxon>Lysobacterales</taxon>
        <taxon>Lysobacteraceae</taxon>
        <taxon>Xanthomonas</taxon>
    </lineage>
</organism>
<evidence type="ECO:0000313" key="2">
    <source>
        <dbReference type="EMBL" id="CAE6787255.1"/>
    </source>
</evidence>
<dbReference type="AlphaFoldDB" id="A0A8D6V142"/>
<dbReference type="Proteomes" id="UP000835287">
    <property type="component" value="Chromosome"/>
</dbReference>
<dbReference type="EMBL" id="HG992338">
    <property type="protein sequence ID" value="CAE6762611.1"/>
    <property type="molecule type" value="Genomic_DNA"/>
</dbReference>
<proteinExistence type="predicted"/>
<gene>
    <name evidence="2" type="ORF">CFBP1159_25520</name>
    <name evidence="1" type="ORF">XAC301_19480</name>
</gene>
<dbReference type="Proteomes" id="UP000835243">
    <property type="component" value="Chromosome"/>
</dbReference>
<name>A0A8D6V142_9XANT</name>
<keyword evidence="3" id="KW-1185">Reference proteome</keyword>
<accession>A0A8D6V142</accession>
<evidence type="ECO:0000313" key="3">
    <source>
        <dbReference type="Proteomes" id="UP000835287"/>
    </source>
</evidence>
<dbReference type="EMBL" id="HG992341">
    <property type="protein sequence ID" value="CAE6787277.1"/>
    <property type="molecule type" value="Genomic_DNA"/>
</dbReference>
<dbReference type="EMBL" id="HG992341">
    <property type="protein sequence ID" value="CAE6787255.1"/>
    <property type="molecule type" value="Genomic_DNA"/>
</dbReference>
<dbReference type="EMBL" id="HG992338">
    <property type="protein sequence ID" value="CAE6762629.1"/>
    <property type="molecule type" value="Genomic_DNA"/>
</dbReference>
<reference evidence="2 3" key="1">
    <citation type="submission" date="2021-02" db="EMBL/GenBank/DDBJ databases">
        <authorList>
            <person name="Pothier F. J."/>
        </authorList>
    </citation>
    <scope>NUCLEOTIDE SEQUENCE</scope>
    <source>
        <strain evidence="1 3">301</strain>
        <strain evidence="2">CFBP 1159</strain>
    </source>
</reference>
<protein>
    <submittedName>
        <fullName evidence="2">Uncharacterized protein</fullName>
    </submittedName>
</protein>